<evidence type="ECO:0000256" key="9">
    <source>
        <dbReference type="SAM" id="Phobius"/>
    </source>
</evidence>
<accession>A0A811UKI4</accession>
<comment type="subcellular location">
    <subcellularLocation>
        <location evidence="1">Cell membrane</location>
        <topology evidence="1">Multi-pass membrane protein</topology>
    </subcellularLocation>
</comment>
<evidence type="ECO:0000256" key="6">
    <source>
        <dbReference type="ARBA" id="ARBA00023136"/>
    </source>
</evidence>
<dbReference type="GO" id="GO:0015276">
    <property type="term" value="F:ligand-gated monoatomic ion channel activity"/>
    <property type="evidence" value="ECO:0007669"/>
    <property type="project" value="InterPro"/>
</dbReference>
<feature type="signal peptide" evidence="10">
    <location>
        <begin position="1"/>
        <end position="23"/>
    </location>
</feature>
<evidence type="ECO:0000256" key="4">
    <source>
        <dbReference type="ARBA" id="ARBA00022692"/>
    </source>
</evidence>
<dbReference type="SUPFAM" id="SSF53850">
    <property type="entry name" value="Periplasmic binding protein-like II"/>
    <property type="match status" value="1"/>
</dbReference>
<name>A0A811UKI4_CERCA</name>
<evidence type="ECO:0000256" key="8">
    <source>
        <dbReference type="ARBA" id="ARBA00023180"/>
    </source>
</evidence>
<evidence type="ECO:0000256" key="1">
    <source>
        <dbReference type="ARBA" id="ARBA00004651"/>
    </source>
</evidence>
<dbReference type="Gene3D" id="3.40.190.10">
    <property type="entry name" value="Periplasmic binding protein-like II"/>
    <property type="match status" value="1"/>
</dbReference>
<dbReference type="OrthoDB" id="5984008at2759"/>
<keyword evidence="10" id="KW-0732">Signal</keyword>
<evidence type="ECO:0000256" key="10">
    <source>
        <dbReference type="SAM" id="SignalP"/>
    </source>
</evidence>
<evidence type="ECO:0000256" key="2">
    <source>
        <dbReference type="ARBA" id="ARBA00008685"/>
    </source>
</evidence>
<evidence type="ECO:0000256" key="7">
    <source>
        <dbReference type="ARBA" id="ARBA00023170"/>
    </source>
</evidence>
<feature type="transmembrane region" description="Helical" evidence="9">
    <location>
        <begin position="469"/>
        <end position="490"/>
    </location>
</feature>
<dbReference type="EMBL" id="CAJHJT010000012">
    <property type="protein sequence ID" value="CAD6999549.1"/>
    <property type="molecule type" value="Genomic_DNA"/>
</dbReference>
<dbReference type="PANTHER" id="PTHR42643:SF35">
    <property type="entry name" value="IONOTROPIC RECEPTOR 68A, ISOFORM A"/>
    <property type="match status" value="1"/>
</dbReference>
<keyword evidence="5 9" id="KW-1133">Transmembrane helix</keyword>
<protein>
    <submittedName>
        <fullName evidence="12">(Mediterranean fruit fly) hypothetical protein</fullName>
    </submittedName>
</protein>
<dbReference type="Gene3D" id="1.10.287.70">
    <property type="match status" value="1"/>
</dbReference>
<feature type="chain" id="PRO_5032726496" evidence="10">
    <location>
        <begin position="24"/>
        <end position="705"/>
    </location>
</feature>
<evidence type="ECO:0000259" key="11">
    <source>
        <dbReference type="Pfam" id="PF00060"/>
    </source>
</evidence>
<evidence type="ECO:0000256" key="5">
    <source>
        <dbReference type="ARBA" id="ARBA00022989"/>
    </source>
</evidence>
<sequence>MFKNSIGLFLVLLKFMQLRGADGEGLSLLEAPLNDPPHRNLQHLLTTLLGAARIERCFVIITDNTYQALYDASFFRNQRTPGAYFFIKVLPTEDLLAPNYQTVRVLKKIRAQNCEFVFVTLLNGLQVKRFLRFVEKNRLLNLQQRYVLLQDTRLLVADMWYIWSNMISTLFVKPVENQRYLLSTIAYPEVLNGLVVTKRLMFWERGKRIKINRLYEDRTSNLKGFALPVVVFEHVPMVRRGADNVSFVGLEVEIIKALGVKLNFKASFYETSDAASAHWGKELPNGSYSGVLGDMANRNARIAIGNLHTYKLYTSVMDLSWPHSFECLTFLTPESSQDDSWRTLIQPFSGTMWASVVLSLFIVGTVFYMISCLHAILLQRRSRRTHHVLNWSEWRSKGLFRPPPRSFDTKLYRDVNFRRYLSQLKSLPRKRTDLFDEYANCLLFTYSMLMYVSLPRLPRTWSLRVLTGWYWLYCILLTVIYRASLTAILANPAARITIDTLEELSQSYVTSTAWVHENKQFFVEAFDEIAQEIGGKMEIVDNIESVAERITKGEYAYFDNEYFLRYLRMKSAQRREEQQFTEVVLHIMRQCVIQMPVALGLEKNSPLQPNVNKYLRRLGEGGLIAKWLKDAVAELPAEERTPQEAVMDLPKIWSSFVALGIGYFLGICAIAAEWLHYERVVRKHPLYDKYNKNLYYNFKRKFSNY</sequence>
<keyword evidence="8" id="KW-0325">Glycoprotein</keyword>
<keyword evidence="4 9" id="KW-0812">Transmembrane</keyword>
<dbReference type="PANTHER" id="PTHR42643">
    <property type="entry name" value="IONOTROPIC RECEPTOR 20A-RELATED"/>
    <property type="match status" value="1"/>
</dbReference>
<feature type="domain" description="Ionotropic glutamate receptor C-terminal" evidence="11">
    <location>
        <begin position="437"/>
        <end position="662"/>
    </location>
</feature>
<dbReference type="GO" id="GO:0050907">
    <property type="term" value="P:detection of chemical stimulus involved in sensory perception"/>
    <property type="evidence" value="ECO:0007669"/>
    <property type="project" value="UniProtKB-ARBA"/>
</dbReference>
<keyword evidence="3" id="KW-1003">Cell membrane</keyword>
<evidence type="ECO:0000313" key="13">
    <source>
        <dbReference type="Proteomes" id="UP000606786"/>
    </source>
</evidence>
<reference evidence="12" key="1">
    <citation type="submission" date="2020-11" db="EMBL/GenBank/DDBJ databases">
        <authorList>
            <person name="Whitehead M."/>
        </authorList>
    </citation>
    <scope>NUCLEOTIDE SEQUENCE</scope>
    <source>
        <strain evidence="12">EGII</strain>
    </source>
</reference>
<evidence type="ECO:0000256" key="3">
    <source>
        <dbReference type="ARBA" id="ARBA00022475"/>
    </source>
</evidence>
<keyword evidence="7" id="KW-0675">Receptor</keyword>
<feature type="transmembrane region" description="Helical" evidence="9">
    <location>
        <begin position="656"/>
        <end position="677"/>
    </location>
</feature>
<evidence type="ECO:0000313" key="12">
    <source>
        <dbReference type="EMBL" id="CAD6999549.1"/>
    </source>
</evidence>
<dbReference type="AlphaFoldDB" id="A0A811UKI4"/>
<dbReference type="GO" id="GO:0005886">
    <property type="term" value="C:plasma membrane"/>
    <property type="evidence" value="ECO:0007669"/>
    <property type="project" value="UniProtKB-SubCell"/>
</dbReference>
<gene>
    <name evidence="12" type="ORF">CCAP1982_LOCUS8069</name>
</gene>
<comment type="similarity">
    <text evidence="2">Belongs to the glutamate-gated ion channel (TC 1.A.10.1) family.</text>
</comment>
<dbReference type="InterPro" id="IPR052192">
    <property type="entry name" value="Insect_Ionotropic_Sensory_Rcpt"/>
</dbReference>
<comment type="caution">
    <text evidence="12">The sequence shown here is derived from an EMBL/GenBank/DDBJ whole genome shotgun (WGS) entry which is preliminary data.</text>
</comment>
<feature type="transmembrane region" description="Helical" evidence="9">
    <location>
        <begin position="352"/>
        <end position="377"/>
    </location>
</feature>
<keyword evidence="6 9" id="KW-0472">Membrane</keyword>
<feature type="transmembrane region" description="Helical" evidence="9">
    <location>
        <begin position="438"/>
        <end position="457"/>
    </location>
</feature>
<dbReference type="Pfam" id="PF00060">
    <property type="entry name" value="Lig_chan"/>
    <property type="match status" value="1"/>
</dbReference>
<organism evidence="12 13">
    <name type="scientific">Ceratitis capitata</name>
    <name type="common">Mediterranean fruit fly</name>
    <name type="synonym">Tephritis capitata</name>
    <dbReference type="NCBI Taxonomy" id="7213"/>
    <lineage>
        <taxon>Eukaryota</taxon>
        <taxon>Metazoa</taxon>
        <taxon>Ecdysozoa</taxon>
        <taxon>Arthropoda</taxon>
        <taxon>Hexapoda</taxon>
        <taxon>Insecta</taxon>
        <taxon>Pterygota</taxon>
        <taxon>Neoptera</taxon>
        <taxon>Endopterygota</taxon>
        <taxon>Diptera</taxon>
        <taxon>Brachycera</taxon>
        <taxon>Muscomorpha</taxon>
        <taxon>Tephritoidea</taxon>
        <taxon>Tephritidae</taxon>
        <taxon>Ceratitis</taxon>
        <taxon>Ceratitis</taxon>
    </lineage>
</organism>
<keyword evidence="13" id="KW-1185">Reference proteome</keyword>
<dbReference type="InterPro" id="IPR001320">
    <property type="entry name" value="Iontro_rcpt_C"/>
</dbReference>
<proteinExistence type="inferred from homology"/>
<dbReference type="Proteomes" id="UP000606786">
    <property type="component" value="Unassembled WGS sequence"/>
</dbReference>